<feature type="domain" description="NAD-dependent epimerase/dehydratase" evidence="2">
    <location>
        <begin position="3"/>
        <end position="167"/>
    </location>
</feature>
<dbReference type="InterPro" id="IPR013549">
    <property type="entry name" value="DUF1731"/>
</dbReference>
<dbReference type="SUPFAM" id="SSF51735">
    <property type="entry name" value="NAD(P)-binding Rossmann-fold domains"/>
    <property type="match status" value="1"/>
</dbReference>
<feature type="domain" description="DUF1731" evidence="3">
    <location>
        <begin position="247"/>
        <end position="287"/>
    </location>
</feature>
<name>A6WD55_KINRD</name>
<dbReference type="STRING" id="266940.Krad_3280"/>
<comment type="similarity">
    <text evidence="1">Belongs to the NAD(P)-dependent epimerase/dehydratase family. SDR39U1 subfamily.</text>
</comment>
<dbReference type="Proteomes" id="UP000001116">
    <property type="component" value="Chromosome"/>
</dbReference>
<organism evidence="4 5">
    <name type="scientific">Kineococcus radiotolerans (strain ATCC BAA-149 / DSM 14245 / SRS30216)</name>
    <dbReference type="NCBI Taxonomy" id="266940"/>
    <lineage>
        <taxon>Bacteria</taxon>
        <taxon>Bacillati</taxon>
        <taxon>Actinomycetota</taxon>
        <taxon>Actinomycetes</taxon>
        <taxon>Kineosporiales</taxon>
        <taxon>Kineosporiaceae</taxon>
        <taxon>Kineococcus</taxon>
    </lineage>
</organism>
<reference evidence="5" key="1">
    <citation type="journal article" date="2008" name="PLoS ONE">
        <title>Survival in nuclear waste, extreme resistance, and potential applications gleaned from the genome sequence of Kineococcus radiotolerans SRS30216.</title>
        <authorList>
            <person name="Bagwell C.E."/>
            <person name="Bhat S."/>
            <person name="Hawkins G.M."/>
            <person name="Smith B.W."/>
            <person name="Biswas T."/>
            <person name="Hoover T.R."/>
            <person name="Saunders E."/>
            <person name="Han C.S."/>
            <person name="Tsodikov O.V."/>
            <person name="Shimkets L.J."/>
        </authorList>
    </citation>
    <scope>NUCLEOTIDE SEQUENCE [LARGE SCALE GENOMIC DNA]</scope>
    <source>
        <strain evidence="5">ATCC BAA-149 / DSM 14245 / SRS30216</strain>
    </source>
</reference>
<dbReference type="PANTHER" id="PTHR11092">
    <property type="entry name" value="SUGAR NUCLEOTIDE EPIMERASE RELATED"/>
    <property type="match status" value="1"/>
</dbReference>
<accession>A6WD55</accession>
<dbReference type="Gene3D" id="3.40.50.720">
    <property type="entry name" value="NAD(P)-binding Rossmann-like Domain"/>
    <property type="match status" value="1"/>
</dbReference>
<dbReference type="PANTHER" id="PTHR11092:SF0">
    <property type="entry name" value="EPIMERASE FAMILY PROTEIN SDR39U1"/>
    <property type="match status" value="1"/>
</dbReference>
<evidence type="ECO:0000256" key="1">
    <source>
        <dbReference type="ARBA" id="ARBA00009353"/>
    </source>
</evidence>
<evidence type="ECO:0000313" key="5">
    <source>
        <dbReference type="Proteomes" id="UP000001116"/>
    </source>
</evidence>
<proteinExistence type="inferred from homology"/>
<evidence type="ECO:0000259" key="3">
    <source>
        <dbReference type="Pfam" id="PF08338"/>
    </source>
</evidence>
<dbReference type="Pfam" id="PF01370">
    <property type="entry name" value="Epimerase"/>
    <property type="match status" value="1"/>
</dbReference>
<dbReference type="RefSeq" id="WP_012086997.1">
    <property type="nucleotide sequence ID" value="NC_009664.2"/>
</dbReference>
<evidence type="ECO:0000259" key="2">
    <source>
        <dbReference type="Pfam" id="PF01370"/>
    </source>
</evidence>
<keyword evidence="5" id="KW-1185">Reference proteome</keyword>
<evidence type="ECO:0008006" key="6">
    <source>
        <dbReference type="Google" id="ProtNLM"/>
    </source>
</evidence>
<evidence type="ECO:0000313" key="4">
    <source>
        <dbReference type="EMBL" id="ABS04744.1"/>
    </source>
</evidence>
<dbReference type="EMBL" id="CP000750">
    <property type="protein sequence ID" value="ABS04744.1"/>
    <property type="molecule type" value="Genomic_DNA"/>
</dbReference>
<protein>
    <recommendedName>
        <fullName evidence="6">NAD-dependent epimerase/dehydratase</fullName>
    </recommendedName>
</protein>
<dbReference type="InterPro" id="IPR036291">
    <property type="entry name" value="NAD(P)-bd_dom_sf"/>
</dbReference>
<dbReference type="AlphaFoldDB" id="A6WD55"/>
<dbReference type="OrthoDB" id="9801773at2"/>
<dbReference type="eggNOG" id="COG1090">
    <property type="taxonomic scope" value="Bacteria"/>
</dbReference>
<sequence length="296" mass="30895">MRIVVSGASGLIGRHLVAHLRNRGHEVVVLVRRAEREPSEVRWDPAAGDLDPGRLGRVDAAVNLSGAGVGDHRWTDAYKDLIVRSRTETTSTLVRALLALDEPPEVLVNASAIGAYGEGGDTVLTEGSPRGDDFLAHVVQVWEEATEPAAAAGIRVSLARTGLLANPVGGAFGQMLTLFRLGLGGPLGSGRQWWSLISMPDELAALEFLLTRPVPGPVNLVSPEPATNLAVTGALGAALHRPALLPVPAAALRVALGEFAGSITGSQRVVPAALLEAGFTFRHPDVGAVTTWLANA</sequence>
<dbReference type="NCBIfam" id="TIGR01777">
    <property type="entry name" value="yfcH"/>
    <property type="match status" value="1"/>
</dbReference>
<dbReference type="Pfam" id="PF08338">
    <property type="entry name" value="DUF1731"/>
    <property type="match status" value="1"/>
</dbReference>
<dbReference type="HOGENOM" id="CLU_047373_0_2_11"/>
<dbReference type="InterPro" id="IPR010099">
    <property type="entry name" value="SDR39U1"/>
</dbReference>
<dbReference type="KEGG" id="kra:Krad_3280"/>
<dbReference type="InterPro" id="IPR001509">
    <property type="entry name" value="Epimerase_deHydtase"/>
</dbReference>
<gene>
    <name evidence="4" type="ordered locus">Krad_3280</name>
</gene>